<accession>A0A5M9HZG7</accession>
<dbReference type="AlphaFoldDB" id="A0A5M9HZG7"/>
<reference evidence="2" key="1">
    <citation type="submission" date="2019-07" db="EMBL/GenBank/DDBJ databases">
        <authorList>
            <person name="Wongkuna S."/>
            <person name="Scaria J."/>
        </authorList>
    </citation>
    <scope>NUCLEOTIDE SEQUENCE [LARGE SCALE GENOMIC DNA]</scope>
    <source>
        <strain evidence="2">SW178</strain>
    </source>
</reference>
<name>A0A5M9HZG7_9FIRM</name>
<evidence type="ECO:0000313" key="2">
    <source>
        <dbReference type="EMBL" id="KAA8500315.1"/>
    </source>
</evidence>
<dbReference type="EMBL" id="VMSO01000030">
    <property type="protein sequence ID" value="KAA8500315.1"/>
    <property type="molecule type" value="Genomic_DNA"/>
</dbReference>
<organism evidence="2 3">
    <name type="scientific">Mediterraneibacter catenae</name>
    <dbReference type="NCBI Taxonomy" id="2594882"/>
    <lineage>
        <taxon>Bacteria</taxon>
        <taxon>Bacillati</taxon>
        <taxon>Bacillota</taxon>
        <taxon>Clostridia</taxon>
        <taxon>Lachnospirales</taxon>
        <taxon>Lachnospiraceae</taxon>
        <taxon>Mediterraneibacter</taxon>
    </lineage>
</organism>
<dbReference type="InterPro" id="IPR037135">
    <property type="entry name" value="DUF1653-like_dom_sf"/>
</dbReference>
<dbReference type="Pfam" id="PF07866">
    <property type="entry name" value="DUF1653"/>
    <property type="match status" value="1"/>
</dbReference>
<dbReference type="InterPro" id="IPR023387">
    <property type="entry name" value="DUF1653-like_dom"/>
</dbReference>
<keyword evidence="3" id="KW-1185">Reference proteome</keyword>
<sequence length="164" mass="19425">MDRRIPKKGEIYRHFKGRKYKILDIAVCTETGEDMVIFETAEGTRKVFASFLENFLSPLDAGKYPHTEQKYRFELCRDTKSSELLRLKRHGNTTSLILEFLDLNDNEDRIQFLQKHQSEIDARFLTAASESLEFTENAETVEERYAALMRFLKTKSRYESRRLR</sequence>
<feature type="domain" description="DUF1653" evidence="1">
    <location>
        <begin position="11"/>
        <end position="74"/>
    </location>
</feature>
<protein>
    <submittedName>
        <fullName evidence="2">DUF1653 domain-containing protein</fullName>
    </submittedName>
</protein>
<dbReference type="RefSeq" id="WP_087152228.1">
    <property type="nucleotide sequence ID" value="NZ_VMSO01000030.1"/>
</dbReference>
<dbReference type="OrthoDB" id="371169at2"/>
<evidence type="ECO:0000259" key="1">
    <source>
        <dbReference type="Pfam" id="PF07866"/>
    </source>
</evidence>
<proteinExistence type="predicted"/>
<comment type="caution">
    <text evidence="2">The sequence shown here is derived from an EMBL/GenBank/DDBJ whole genome shotgun (WGS) entry which is preliminary data.</text>
</comment>
<gene>
    <name evidence="2" type="ORF">FNY66_14180</name>
</gene>
<dbReference type="Proteomes" id="UP000322025">
    <property type="component" value="Unassembled WGS sequence"/>
</dbReference>
<evidence type="ECO:0000313" key="3">
    <source>
        <dbReference type="Proteomes" id="UP000322025"/>
    </source>
</evidence>
<dbReference type="Gene3D" id="2.30.30.320">
    <property type="entry name" value="DUF1653-like domain"/>
    <property type="match status" value="1"/>
</dbReference>